<dbReference type="Pfam" id="PF13577">
    <property type="entry name" value="SnoaL_4"/>
    <property type="match status" value="1"/>
</dbReference>
<dbReference type="InterPro" id="IPR032710">
    <property type="entry name" value="NTF2-like_dom_sf"/>
</dbReference>
<evidence type="ECO:0000313" key="3">
    <source>
        <dbReference type="Proteomes" id="UP001139700"/>
    </source>
</evidence>
<evidence type="ECO:0000313" key="2">
    <source>
        <dbReference type="EMBL" id="MCF0041590.1"/>
    </source>
</evidence>
<dbReference type="CDD" id="cd00531">
    <property type="entry name" value="NTF2_like"/>
    <property type="match status" value="1"/>
</dbReference>
<dbReference type="Gene3D" id="3.10.450.50">
    <property type="match status" value="1"/>
</dbReference>
<reference evidence="2" key="1">
    <citation type="submission" date="2021-12" db="EMBL/GenBank/DDBJ databases">
        <title>Novel species in genus Dyadobacter.</title>
        <authorList>
            <person name="Ma C."/>
        </authorList>
    </citation>
    <scope>NUCLEOTIDE SEQUENCE</scope>
    <source>
        <strain evidence="2">CY399</strain>
    </source>
</reference>
<proteinExistence type="predicted"/>
<dbReference type="EMBL" id="JAJTTA010000002">
    <property type="protein sequence ID" value="MCF0041590.1"/>
    <property type="molecule type" value="Genomic_DNA"/>
</dbReference>
<evidence type="ECO:0000259" key="1">
    <source>
        <dbReference type="Pfam" id="PF13577"/>
    </source>
</evidence>
<gene>
    <name evidence="2" type="ORF">LXM24_15905</name>
</gene>
<dbReference type="InterPro" id="IPR037401">
    <property type="entry name" value="SnoaL-like"/>
</dbReference>
<accession>A0A9X1PBN0</accession>
<name>A0A9X1PBN0_9BACT</name>
<dbReference type="AlphaFoldDB" id="A0A9X1PBN0"/>
<dbReference type="RefSeq" id="WP_234614408.1">
    <property type="nucleotide sequence ID" value="NZ_CP098806.1"/>
</dbReference>
<keyword evidence="3" id="KW-1185">Reference proteome</keyword>
<sequence length="153" mass="17415">MEELKAKDQIRELMARYVRYADEKNWTDLASLFTPEGSFTPLNVNGQPLVQMQGRQQIAQTILEAVGQATAIHHLFSYEITLDTAEQATGIFSMEDQLIHNQDNSTPIHASSVIPAFKTMHGFGHYHANFIKIGAAWYIEKLVQTRIKLDFTY</sequence>
<organism evidence="2 3">
    <name type="scientific">Dyadobacter fanqingshengii</name>
    <dbReference type="NCBI Taxonomy" id="2906443"/>
    <lineage>
        <taxon>Bacteria</taxon>
        <taxon>Pseudomonadati</taxon>
        <taxon>Bacteroidota</taxon>
        <taxon>Cytophagia</taxon>
        <taxon>Cytophagales</taxon>
        <taxon>Spirosomataceae</taxon>
        <taxon>Dyadobacter</taxon>
    </lineage>
</organism>
<comment type="caution">
    <text evidence="2">The sequence shown here is derived from an EMBL/GenBank/DDBJ whole genome shotgun (WGS) entry which is preliminary data.</text>
</comment>
<dbReference type="SUPFAM" id="SSF54427">
    <property type="entry name" value="NTF2-like"/>
    <property type="match status" value="1"/>
</dbReference>
<dbReference type="Proteomes" id="UP001139700">
    <property type="component" value="Unassembled WGS sequence"/>
</dbReference>
<protein>
    <submittedName>
        <fullName evidence="2">Nuclear transport factor 2 family protein</fullName>
    </submittedName>
</protein>
<feature type="domain" description="SnoaL-like" evidence="1">
    <location>
        <begin position="2"/>
        <end position="142"/>
    </location>
</feature>